<sequence>MRGAQAAADGVHDHRAHFGQLIHPARGVEQCPAQRHYGQAIDLGRFGRVNGSFDDRESPGTDAPAVRDQHVHLPVFWQCFDAVQPCGRNARQHCATSGVNQC</sequence>
<organism evidence="1 2">
    <name type="scientific">Amycolatopsis acidicola</name>
    <dbReference type="NCBI Taxonomy" id="2596893"/>
    <lineage>
        <taxon>Bacteria</taxon>
        <taxon>Bacillati</taxon>
        <taxon>Actinomycetota</taxon>
        <taxon>Actinomycetes</taxon>
        <taxon>Pseudonocardiales</taxon>
        <taxon>Pseudonocardiaceae</taxon>
        <taxon>Amycolatopsis</taxon>
    </lineage>
</organism>
<name>A0A5N0UTL8_9PSEU</name>
<dbReference type="RefSeq" id="WP_144748772.1">
    <property type="nucleotide sequence ID" value="NZ_VMNW02000056.1"/>
</dbReference>
<dbReference type="AlphaFoldDB" id="A0A5N0UTL8"/>
<keyword evidence="2" id="KW-1185">Reference proteome</keyword>
<evidence type="ECO:0000313" key="1">
    <source>
        <dbReference type="EMBL" id="KAA9155569.1"/>
    </source>
</evidence>
<reference evidence="1" key="1">
    <citation type="submission" date="2019-09" db="EMBL/GenBank/DDBJ databases">
        <authorList>
            <person name="Teo W.F.A."/>
            <person name="Duangmal K."/>
        </authorList>
    </citation>
    <scope>NUCLEOTIDE SEQUENCE [LARGE SCALE GENOMIC DNA]</scope>
    <source>
        <strain evidence="1">K81G1</strain>
    </source>
</reference>
<dbReference type="Proteomes" id="UP000319769">
    <property type="component" value="Unassembled WGS sequence"/>
</dbReference>
<dbReference type="EMBL" id="VMNW02000056">
    <property type="protein sequence ID" value="KAA9155569.1"/>
    <property type="molecule type" value="Genomic_DNA"/>
</dbReference>
<comment type="caution">
    <text evidence="1">The sequence shown here is derived from an EMBL/GenBank/DDBJ whole genome shotgun (WGS) entry which is preliminary data.</text>
</comment>
<gene>
    <name evidence="1" type="ORF">FPZ12_029695</name>
</gene>
<proteinExistence type="predicted"/>
<accession>A0A5N0UTL8</accession>
<evidence type="ECO:0000313" key="2">
    <source>
        <dbReference type="Proteomes" id="UP000319769"/>
    </source>
</evidence>
<protein>
    <submittedName>
        <fullName evidence="1">Uncharacterized protein</fullName>
    </submittedName>
</protein>